<comment type="caution">
    <text evidence="1">The sequence shown here is derived from an EMBL/GenBank/DDBJ whole genome shotgun (WGS) entry which is preliminary data.</text>
</comment>
<organism evidence="1 2">
    <name type="scientific">Bifiguratus adelaidae</name>
    <dbReference type="NCBI Taxonomy" id="1938954"/>
    <lineage>
        <taxon>Eukaryota</taxon>
        <taxon>Fungi</taxon>
        <taxon>Fungi incertae sedis</taxon>
        <taxon>Mucoromycota</taxon>
        <taxon>Mucoromycotina</taxon>
        <taxon>Endogonomycetes</taxon>
        <taxon>Endogonales</taxon>
        <taxon>Endogonales incertae sedis</taxon>
        <taxon>Bifiguratus</taxon>
    </lineage>
</organism>
<dbReference type="AlphaFoldDB" id="A0A261Y239"/>
<keyword evidence="2" id="KW-1185">Reference proteome</keyword>
<accession>A0A261Y239</accession>
<sequence length="423" mass="47751">MAWKDVEDIVDQWVKEGQRAFITQCNARQLMTIRRFLRDLVFRTTEDTGRDLARAEPILFALVRNKAVLADRLACSDLARCLWHYGGFEKDRLPPNSVGIAQRAFAIRRIREAVLPFSERAWAGKTCVARQRRLQNSTLEYCGLASAHRRRVAEMQLAWIQGGKSEADPCLGSNSAFGSVHSARLWEALRLCVASPSLTLEVLAHNMLSVLAQQPSDPGPASPDKVADVVAIRPTLLHQHAFPYSMSKLWTHEPALLQAAVLNTLVDMFGSLGSTYACPDEWLDRLEQHALFKESQRHKRLLLEIAQHISNLVLELQDWRIVRLWRIWMAHVDLSIDGDLQYLDEDDDDHHGGELPSVQLCAAMRSYVANFDHQVHRADIHGVRECLKEASVLFGTDAATFARFCMVVWDQSGGSVQLLNELA</sequence>
<evidence type="ECO:0000313" key="1">
    <source>
        <dbReference type="EMBL" id="OZJ04670.1"/>
    </source>
</evidence>
<proteinExistence type="predicted"/>
<protein>
    <submittedName>
        <fullName evidence="1">Uncharacterized protein</fullName>
    </submittedName>
</protein>
<reference evidence="1 2" key="1">
    <citation type="journal article" date="2017" name="Mycologia">
        <title>Bifiguratus adelaidae, gen. et sp. nov., a new member of Mucoromycotina in endophytic and soil-dwelling habitats.</title>
        <authorList>
            <person name="Torres-Cruz T.J."/>
            <person name="Billingsley Tobias T.L."/>
            <person name="Almatruk M."/>
            <person name="Hesse C."/>
            <person name="Kuske C.R."/>
            <person name="Desiro A."/>
            <person name="Benucci G.M."/>
            <person name="Bonito G."/>
            <person name="Stajich J.E."/>
            <person name="Dunlap C."/>
            <person name="Arnold A.E."/>
            <person name="Porras-Alfaro A."/>
        </authorList>
    </citation>
    <scope>NUCLEOTIDE SEQUENCE [LARGE SCALE GENOMIC DNA]</scope>
    <source>
        <strain evidence="1 2">AZ0501</strain>
    </source>
</reference>
<gene>
    <name evidence="1" type="ORF">BZG36_02882</name>
</gene>
<dbReference type="EMBL" id="MVBO01000033">
    <property type="protein sequence ID" value="OZJ04670.1"/>
    <property type="molecule type" value="Genomic_DNA"/>
</dbReference>
<evidence type="ECO:0000313" key="2">
    <source>
        <dbReference type="Proteomes" id="UP000242875"/>
    </source>
</evidence>
<name>A0A261Y239_9FUNG</name>
<dbReference type="Proteomes" id="UP000242875">
    <property type="component" value="Unassembled WGS sequence"/>
</dbReference>